<dbReference type="InterPro" id="IPR015421">
    <property type="entry name" value="PyrdxlP-dep_Trfase_major"/>
</dbReference>
<dbReference type="GO" id="GO:0030170">
    <property type="term" value="F:pyridoxal phosphate binding"/>
    <property type="evidence" value="ECO:0007669"/>
    <property type="project" value="TreeGrafter"/>
</dbReference>
<reference evidence="6 7" key="1">
    <citation type="submission" date="2019-06" db="EMBL/GenBank/DDBJ databases">
        <title>Description of Kitasatospora acidophila sp. nov. isolated from pine grove soil, and reclassification of Streptomyces novaecaesareae to Kitasatospora novaeceasareae comb. nov.</title>
        <authorList>
            <person name="Kim M.J."/>
        </authorList>
    </citation>
    <scope>NUCLEOTIDE SEQUENCE [LARGE SCALE GENOMIC DNA]</scope>
    <source>
        <strain evidence="6 7">MMS16-CNU292</strain>
    </source>
</reference>
<name>A0A540WFG4_9ACTN</name>
<dbReference type="Gene3D" id="3.40.640.10">
    <property type="entry name" value="Type I PLP-dependent aspartate aminotransferase-like (Major domain)"/>
    <property type="match status" value="1"/>
</dbReference>
<dbReference type="PIRSF" id="PIRSF000390">
    <property type="entry name" value="PLP_StrS"/>
    <property type="match status" value="1"/>
</dbReference>
<proteinExistence type="inferred from homology"/>
<dbReference type="InterPro" id="IPR015422">
    <property type="entry name" value="PyrdxlP-dep_Trfase_small"/>
</dbReference>
<evidence type="ECO:0000256" key="3">
    <source>
        <dbReference type="ARBA" id="ARBA00022898"/>
    </source>
</evidence>
<evidence type="ECO:0000256" key="4">
    <source>
        <dbReference type="ARBA" id="ARBA00038398"/>
    </source>
</evidence>
<dbReference type="PANTHER" id="PTHR30244:SF34">
    <property type="entry name" value="DTDP-4-AMINO-4,6-DIDEOXYGALACTOSE TRANSAMINASE"/>
    <property type="match status" value="1"/>
</dbReference>
<dbReference type="SUPFAM" id="SSF53383">
    <property type="entry name" value="PLP-dependent transferases"/>
    <property type="match status" value="1"/>
</dbReference>
<accession>A0A540WFG4</accession>
<dbReference type="PANTHER" id="PTHR30244">
    <property type="entry name" value="TRANSAMINASE"/>
    <property type="match status" value="1"/>
</dbReference>
<evidence type="ECO:0000313" key="6">
    <source>
        <dbReference type="EMBL" id="TQF07154.1"/>
    </source>
</evidence>
<comment type="cofactor">
    <cofactor evidence="1">
        <name>pyridoxal 5'-phosphate</name>
        <dbReference type="ChEBI" id="CHEBI:597326"/>
    </cofactor>
</comment>
<dbReference type="Gene3D" id="3.90.1150.10">
    <property type="entry name" value="Aspartate Aminotransferase, domain 1"/>
    <property type="match status" value="1"/>
</dbReference>
<dbReference type="AlphaFoldDB" id="A0A540WFG4"/>
<dbReference type="InterPro" id="IPR000653">
    <property type="entry name" value="DegT/StrS_aminotransferase"/>
</dbReference>
<keyword evidence="6" id="KW-0808">Transferase</keyword>
<comment type="caution">
    <text evidence="6">The sequence shown here is derived from an EMBL/GenBank/DDBJ whole genome shotgun (WGS) entry which is preliminary data.</text>
</comment>
<evidence type="ECO:0000256" key="2">
    <source>
        <dbReference type="ARBA" id="ARBA00022576"/>
    </source>
</evidence>
<dbReference type="OrthoDB" id="9804264at2"/>
<keyword evidence="7" id="KW-1185">Reference proteome</keyword>
<evidence type="ECO:0000256" key="5">
    <source>
        <dbReference type="RuleBase" id="RU004508"/>
    </source>
</evidence>
<organism evidence="6 7">
    <name type="scientific">Kitasatospora acidiphila</name>
    <dbReference type="NCBI Taxonomy" id="2567942"/>
    <lineage>
        <taxon>Bacteria</taxon>
        <taxon>Bacillati</taxon>
        <taxon>Actinomycetota</taxon>
        <taxon>Actinomycetes</taxon>
        <taxon>Kitasatosporales</taxon>
        <taxon>Streptomycetaceae</taxon>
        <taxon>Kitasatospora</taxon>
    </lineage>
</organism>
<dbReference type="InterPro" id="IPR015424">
    <property type="entry name" value="PyrdxlP-dep_Trfase"/>
</dbReference>
<comment type="similarity">
    <text evidence="4">Belongs to the DegT/DnrJ/EryC1 family. L-glutamine:2-deoxy-scyllo-inosose/scyllo-inosose aminotransferase subfamily.</text>
</comment>
<keyword evidence="3 5" id="KW-0663">Pyridoxal phosphate</keyword>
<protein>
    <submittedName>
        <fullName evidence="6">DegT/DnrJ/EryC1/StrS family aminotransferase</fullName>
    </submittedName>
</protein>
<evidence type="ECO:0000313" key="7">
    <source>
        <dbReference type="Proteomes" id="UP000319103"/>
    </source>
</evidence>
<dbReference type="GO" id="GO:0000271">
    <property type="term" value="P:polysaccharide biosynthetic process"/>
    <property type="evidence" value="ECO:0007669"/>
    <property type="project" value="TreeGrafter"/>
</dbReference>
<keyword evidence="2 6" id="KW-0032">Aminotransferase</keyword>
<evidence type="ECO:0000256" key="1">
    <source>
        <dbReference type="ARBA" id="ARBA00001933"/>
    </source>
</evidence>
<dbReference type="GO" id="GO:0008483">
    <property type="term" value="F:transaminase activity"/>
    <property type="evidence" value="ECO:0007669"/>
    <property type="project" value="UniProtKB-KW"/>
</dbReference>
<gene>
    <name evidence="6" type="ORF">E6W39_05330</name>
</gene>
<dbReference type="CDD" id="cd00616">
    <property type="entry name" value="AHBA_syn"/>
    <property type="match status" value="1"/>
</dbReference>
<sequence>MLASGRVATGAQAAMFEREFAARVKARHAVAVSSGTAAIELALRAMRLPPGGIVLVPAVTFCGVAQAVLHAGLRPLLVDVDPVTAMPSPATVAAALQGHAHGRIRPAAMLVLHFGGAPSPLPELAAAAGLPLYRVVEDAAHGPGTTIHGRAVGALSRAACFSFSPTSNLPIGEGGMVTCDDGELAARVRRAGRNGMSADVRQRDGTAGSAWHFTVEDGGLKANMSDLEAAIGRAQLRRLPSWQRLREQLAAGYTLRLHDVGTLLPPSIPTGGRHAWNLYVLQVTERYGRSRDELAAALAERGISTAVHYVPLHRLGYFRHAALRPISGLPGADQLFPRLLSLPLYPGLTEHRVDRICAELHRLAR</sequence>
<dbReference type="Proteomes" id="UP000319103">
    <property type="component" value="Unassembled WGS sequence"/>
</dbReference>
<dbReference type="EMBL" id="VIGB01000003">
    <property type="protein sequence ID" value="TQF07154.1"/>
    <property type="molecule type" value="Genomic_DNA"/>
</dbReference>
<dbReference type="Pfam" id="PF01041">
    <property type="entry name" value="DegT_DnrJ_EryC1"/>
    <property type="match status" value="1"/>
</dbReference>